<dbReference type="GO" id="GO:0005634">
    <property type="term" value="C:nucleus"/>
    <property type="evidence" value="ECO:0007669"/>
    <property type="project" value="TreeGrafter"/>
</dbReference>
<evidence type="ECO:0008006" key="7">
    <source>
        <dbReference type="Google" id="ProtNLM"/>
    </source>
</evidence>
<reference evidence="5" key="2">
    <citation type="submission" date="2021-11" db="EMBL/GenBank/DDBJ databases">
        <authorList>
            <consortium name="Genoscope - CEA"/>
            <person name="William W."/>
        </authorList>
    </citation>
    <scope>NUCLEOTIDE SEQUENCE</scope>
</reference>
<evidence type="ECO:0000259" key="2">
    <source>
        <dbReference type="PROSITE" id="PS50033"/>
    </source>
</evidence>
<dbReference type="InterPro" id="IPR012989">
    <property type="entry name" value="SEP_domain"/>
</dbReference>
<evidence type="ECO:0000313" key="6">
    <source>
        <dbReference type="Proteomes" id="UP000789595"/>
    </source>
</evidence>
<keyword evidence="6" id="KW-1185">Reference proteome</keyword>
<dbReference type="GO" id="GO:0007030">
    <property type="term" value="P:Golgi organization"/>
    <property type="evidence" value="ECO:0007669"/>
    <property type="project" value="TreeGrafter"/>
</dbReference>
<dbReference type="PANTHER" id="PTHR23333:SF20">
    <property type="entry name" value="NSFL1 COFACTOR P47"/>
    <property type="match status" value="1"/>
</dbReference>
<organism evidence="4">
    <name type="scientific">Pelagomonas calceolata</name>
    <dbReference type="NCBI Taxonomy" id="35677"/>
    <lineage>
        <taxon>Eukaryota</taxon>
        <taxon>Sar</taxon>
        <taxon>Stramenopiles</taxon>
        <taxon>Ochrophyta</taxon>
        <taxon>Pelagophyceae</taxon>
        <taxon>Pelagomonadales</taxon>
        <taxon>Pelagomonadaceae</taxon>
        <taxon>Pelagomonas</taxon>
    </lineage>
</organism>
<dbReference type="Pfam" id="PF00789">
    <property type="entry name" value="UBX"/>
    <property type="match status" value="1"/>
</dbReference>
<dbReference type="InterPro" id="IPR029071">
    <property type="entry name" value="Ubiquitin-like_domsf"/>
</dbReference>
<dbReference type="Pfam" id="PF08059">
    <property type="entry name" value="SEP"/>
    <property type="match status" value="1"/>
</dbReference>
<dbReference type="InterPro" id="IPR036241">
    <property type="entry name" value="NSFL1C_SEP_dom_sf"/>
</dbReference>
<protein>
    <recommendedName>
        <fullName evidence="7">SEP domain-containing protein</fullName>
    </recommendedName>
</protein>
<dbReference type="GO" id="GO:0000045">
    <property type="term" value="P:autophagosome assembly"/>
    <property type="evidence" value="ECO:0007669"/>
    <property type="project" value="TreeGrafter"/>
</dbReference>
<evidence type="ECO:0000256" key="1">
    <source>
        <dbReference type="SAM" id="MobiDB-lite"/>
    </source>
</evidence>
<dbReference type="GO" id="GO:0043130">
    <property type="term" value="F:ubiquitin binding"/>
    <property type="evidence" value="ECO:0007669"/>
    <property type="project" value="TreeGrafter"/>
</dbReference>
<accession>A0A7S3ZWE3</accession>
<dbReference type="EMBL" id="CAKKNE010000002">
    <property type="protein sequence ID" value="CAH0369429.1"/>
    <property type="molecule type" value="Genomic_DNA"/>
</dbReference>
<proteinExistence type="predicted"/>
<dbReference type="Gene3D" id="3.30.420.210">
    <property type="entry name" value="SEP domain"/>
    <property type="match status" value="1"/>
</dbReference>
<dbReference type="SMART" id="SM00553">
    <property type="entry name" value="SEP"/>
    <property type="match status" value="1"/>
</dbReference>
<feature type="domain" description="SEP" evidence="3">
    <location>
        <begin position="73"/>
        <end position="139"/>
    </location>
</feature>
<feature type="region of interest" description="Disordered" evidence="1">
    <location>
        <begin position="1"/>
        <end position="48"/>
    </location>
</feature>
<dbReference type="PANTHER" id="PTHR23333">
    <property type="entry name" value="UBX DOMAIN CONTAINING PROTEIN"/>
    <property type="match status" value="1"/>
</dbReference>
<dbReference type="GO" id="GO:0005829">
    <property type="term" value="C:cytosol"/>
    <property type="evidence" value="ECO:0007669"/>
    <property type="project" value="TreeGrafter"/>
</dbReference>
<dbReference type="SUPFAM" id="SSF102848">
    <property type="entry name" value="NSFL1 (p97 ATPase) cofactor p47, SEP domain"/>
    <property type="match status" value="1"/>
</dbReference>
<dbReference type="PROSITE" id="PS51399">
    <property type="entry name" value="SEP"/>
    <property type="match status" value="1"/>
</dbReference>
<evidence type="ECO:0000259" key="3">
    <source>
        <dbReference type="PROSITE" id="PS51399"/>
    </source>
</evidence>
<evidence type="ECO:0000313" key="4">
    <source>
        <dbReference type="EMBL" id="CAE0695955.1"/>
    </source>
</evidence>
<dbReference type="GO" id="GO:0061025">
    <property type="term" value="P:membrane fusion"/>
    <property type="evidence" value="ECO:0007669"/>
    <property type="project" value="TreeGrafter"/>
</dbReference>
<dbReference type="InterPro" id="IPR001012">
    <property type="entry name" value="UBX_dom"/>
</dbReference>
<dbReference type="Gene3D" id="3.10.20.90">
    <property type="entry name" value="Phosphatidylinositol 3-kinase Catalytic Subunit, Chain A, domain 1"/>
    <property type="match status" value="1"/>
</dbReference>
<evidence type="ECO:0000313" key="5">
    <source>
        <dbReference type="EMBL" id="CAH0369429.1"/>
    </source>
</evidence>
<sequence>MPIATLFDDKKEDDDEQDDRNELYTGGNRRGGGGSGLAVIGGDDDPDADAVTRMFRQAQRNAAGNGEGPEEGADQVKVTVYSNGFVVGDGPFRPSDGSEENEAFLRDVGRGIVPRELEDRAGAGAVNLELVDKRGESYEAPAYTAFSGGGQTLASTNTSGIFSEASCEKPALDDGKPKTTLQVRLSNGKRARVTLNLDHTVAQLDALIRADHGAEGSYQLLAGFPPAPLADPAASVEAAGLKGASVTQKAA</sequence>
<dbReference type="GO" id="GO:0031468">
    <property type="term" value="P:nuclear membrane reassembly"/>
    <property type="evidence" value="ECO:0007669"/>
    <property type="project" value="TreeGrafter"/>
</dbReference>
<gene>
    <name evidence="4" type="ORF">PCAL00307_LOCUS11391</name>
    <name evidence="5" type="ORF">PECAL_2P25510</name>
</gene>
<dbReference type="OrthoDB" id="25887at2759"/>
<dbReference type="GO" id="GO:0043161">
    <property type="term" value="P:proteasome-mediated ubiquitin-dependent protein catabolic process"/>
    <property type="evidence" value="ECO:0007669"/>
    <property type="project" value="TreeGrafter"/>
</dbReference>
<reference evidence="4" key="1">
    <citation type="submission" date="2021-01" db="EMBL/GenBank/DDBJ databases">
        <authorList>
            <person name="Corre E."/>
            <person name="Pelletier E."/>
            <person name="Niang G."/>
            <person name="Scheremetjew M."/>
            <person name="Finn R."/>
            <person name="Kale V."/>
            <person name="Holt S."/>
            <person name="Cochrane G."/>
            <person name="Meng A."/>
            <person name="Brown T."/>
            <person name="Cohen L."/>
        </authorList>
    </citation>
    <scope>NUCLEOTIDE SEQUENCE</scope>
    <source>
        <strain evidence="4">CCMP1756</strain>
    </source>
</reference>
<dbReference type="PROSITE" id="PS50033">
    <property type="entry name" value="UBX"/>
    <property type="match status" value="1"/>
</dbReference>
<name>A0A7S3ZWE3_9STRA</name>
<dbReference type="SUPFAM" id="SSF54236">
    <property type="entry name" value="Ubiquitin-like"/>
    <property type="match status" value="1"/>
</dbReference>
<dbReference type="Proteomes" id="UP000789595">
    <property type="component" value="Unassembled WGS sequence"/>
</dbReference>
<feature type="domain" description="UBX" evidence="2">
    <location>
        <begin position="174"/>
        <end position="249"/>
    </location>
</feature>
<dbReference type="EMBL" id="HBIW01013267">
    <property type="protein sequence ID" value="CAE0695955.1"/>
    <property type="molecule type" value="Transcribed_RNA"/>
</dbReference>
<dbReference type="AlphaFoldDB" id="A0A7S3ZWE3"/>